<dbReference type="OrthoDB" id="5388486at2759"/>
<dbReference type="GO" id="GO:0003700">
    <property type="term" value="F:DNA-binding transcription factor activity"/>
    <property type="evidence" value="ECO:0007669"/>
    <property type="project" value="InterPro"/>
</dbReference>
<dbReference type="PANTHER" id="PTHR23225:SF2">
    <property type="entry name" value="AT09679P-RELATED"/>
    <property type="match status" value="1"/>
</dbReference>
<proteinExistence type="predicted"/>
<dbReference type="EMBL" id="PDNC01000026">
    <property type="protein sequence ID" value="PGH05929.1"/>
    <property type="molecule type" value="Genomic_DNA"/>
</dbReference>
<feature type="region of interest" description="Disordered" evidence="1">
    <location>
        <begin position="106"/>
        <end position="135"/>
    </location>
</feature>
<feature type="region of interest" description="Disordered" evidence="1">
    <location>
        <begin position="427"/>
        <end position="448"/>
    </location>
</feature>
<feature type="compositionally biased region" description="Polar residues" evidence="1">
    <location>
        <begin position="329"/>
        <end position="342"/>
    </location>
</feature>
<evidence type="ECO:0008006" key="4">
    <source>
        <dbReference type="Google" id="ProtNLM"/>
    </source>
</evidence>
<dbReference type="PANTHER" id="PTHR23225">
    <property type="entry name" value="ZINC FINGER PROTEIN"/>
    <property type="match status" value="1"/>
</dbReference>
<feature type="compositionally biased region" description="Polar residues" evidence="1">
    <location>
        <begin position="433"/>
        <end position="443"/>
    </location>
</feature>
<name>A0A2B7XAL6_9EURO</name>
<dbReference type="Proteomes" id="UP000224080">
    <property type="component" value="Unassembled WGS sequence"/>
</dbReference>
<feature type="region of interest" description="Disordered" evidence="1">
    <location>
        <begin position="274"/>
        <end position="343"/>
    </location>
</feature>
<organism evidence="2 3">
    <name type="scientific">Blastomyces parvus</name>
    <dbReference type="NCBI Taxonomy" id="2060905"/>
    <lineage>
        <taxon>Eukaryota</taxon>
        <taxon>Fungi</taxon>
        <taxon>Dikarya</taxon>
        <taxon>Ascomycota</taxon>
        <taxon>Pezizomycotina</taxon>
        <taxon>Eurotiomycetes</taxon>
        <taxon>Eurotiomycetidae</taxon>
        <taxon>Onygenales</taxon>
        <taxon>Ajellomycetaceae</taxon>
        <taxon>Blastomyces</taxon>
    </lineage>
</organism>
<protein>
    <recommendedName>
        <fullName evidence="4">C2H2-type domain-containing protein</fullName>
    </recommendedName>
</protein>
<feature type="region of interest" description="Disordered" evidence="1">
    <location>
        <begin position="197"/>
        <end position="222"/>
    </location>
</feature>
<accession>A0A2B7XAL6</accession>
<keyword evidence="3" id="KW-1185">Reference proteome</keyword>
<dbReference type="AlphaFoldDB" id="A0A2B7XAL6"/>
<dbReference type="STRING" id="2060905.A0A2B7XAL6"/>
<evidence type="ECO:0000313" key="3">
    <source>
        <dbReference type="Proteomes" id="UP000224080"/>
    </source>
</evidence>
<comment type="caution">
    <text evidence="2">The sequence shown here is derived from an EMBL/GenBank/DDBJ whole genome shotgun (WGS) entry which is preliminary data.</text>
</comment>
<feature type="compositionally biased region" description="Basic and acidic residues" evidence="1">
    <location>
        <begin position="197"/>
        <end position="213"/>
    </location>
</feature>
<reference evidence="2 3" key="1">
    <citation type="submission" date="2017-10" db="EMBL/GenBank/DDBJ databases">
        <title>Comparative genomics in systemic dimorphic fungi from Ajellomycetaceae.</title>
        <authorList>
            <person name="Munoz J.F."/>
            <person name="Mcewen J.G."/>
            <person name="Clay O.K."/>
            <person name="Cuomo C.A."/>
        </authorList>
    </citation>
    <scope>NUCLEOTIDE SEQUENCE [LARGE SCALE GENOMIC DNA]</scope>
    <source>
        <strain evidence="2 3">UAMH130</strain>
    </source>
</reference>
<gene>
    <name evidence="2" type="ORF">GX51_02710</name>
</gene>
<dbReference type="InterPro" id="IPR039970">
    <property type="entry name" value="TF_Grauzone"/>
</dbReference>
<evidence type="ECO:0000313" key="2">
    <source>
        <dbReference type="EMBL" id="PGH05929.1"/>
    </source>
</evidence>
<evidence type="ECO:0000256" key="1">
    <source>
        <dbReference type="SAM" id="MobiDB-lite"/>
    </source>
</evidence>
<sequence>MADMGFTHEMNDVPHIHLSDDGPLRDPYSLSTNAATLPFGTTPASYPYGSDTYELRNDAMAAGTTYTESPFPYLVKSADNCSPIPATDENAQARFYQLHTLSAHESDREPSGFYGPSWRYESPSESCEGETEADSSLSEQSWSHVYASRESQCTGSHSPFSSPLSDTFQYRDPSNCFLSANVEGSYCGSEHSVSLREVQRYPDPDPEAERNLDIDSGSDRQSFAFHTDLPTRRSFPEIFKSSLADQDGQEVGELPREIDIQTVSQMTQIQSEQLSGTELGELPRKQSAYSIQSRRIIPSPPRKSNNNRRSTRNRVDSKAPPKQGRKLKSAQSTRGPYSSRSQQKAKDRQFICVFAPYGCHSSFSAKNEWKRHVSSQHLQLGFYRCDVGCCNVSTAEASSSAIPTSSSQNLRSPNDFNRKDLFTQHQRRMHSPWASSNRVSPSKQEQDAFDKSLEKVRRRCWVERRKAPRRSVCNFCGREFSGTYCWDDRMEHVGKHYERRDAETCEDVALKEWAIQEGVLKVAGKDTWVLASPKEAAERRTEDFQNQNAMA</sequence>